<accession>A0A2P7QEU1</accession>
<comment type="caution">
    <text evidence="2">The sequence shown here is derived from an EMBL/GenBank/DDBJ whole genome shotgun (WGS) entry which is preliminary data.</text>
</comment>
<dbReference type="Proteomes" id="UP000241167">
    <property type="component" value="Unassembled WGS sequence"/>
</dbReference>
<gene>
    <name evidence="2" type="ORF">C7I55_25805</name>
</gene>
<dbReference type="InterPro" id="IPR001466">
    <property type="entry name" value="Beta-lactam-related"/>
</dbReference>
<sequence>MGTAAMASPPAADLCGRVTLADPRQSPATAAVVRSAKNWFDQINSADDAAYLRFIEERGPVLADPPDRRLDLRDFFRGFTLCGIKSAAADAVELWMFDPRFDTYAVIRFKPGAIEGARPELLSHWPTDEVPPGVARPAKLQLPALIRAVEARAATRAASDQFSGAVLVAQRGRVLFRKAYGLADRDRRKPNTLETQFRFGSMGKMFTAVAIMQLVEKGKIDLEAPIGRYILNYPNQDIATKVTVAHLLTHTGGTGDIFGPDFDRRKASLRSTSDYVDLYGSRPPEFAPGSRQSYSNYGFILLGRIVEQVSGLEYDDYIQRYIFKPVGMTSTGNRPESERLPRRAVTYTGSGARLKSAEDTLPLNGTAAGGGYATVGDFHRFVGGLTSHRLLRGATLQKLIDGGVKTADGQLAPFDFGGTLPDAGRFIGHGGGAPGMSGSLQHFLNSGVTMIVLANRDPGAAESITLFATHRLPPN</sequence>
<reference evidence="2 3" key="1">
    <citation type="submission" date="2018-03" db="EMBL/GenBank/DDBJ databases">
        <title>The draft genome of Sphingosinicella sp. GL-C-18.</title>
        <authorList>
            <person name="Liu L."/>
            <person name="Li L."/>
            <person name="Liang L."/>
            <person name="Zhang X."/>
            <person name="Wang T."/>
        </authorList>
    </citation>
    <scope>NUCLEOTIDE SEQUENCE [LARGE SCALE GENOMIC DNA]</scope>
    <source>
        <strain evidence="2 3">GL-C-18</strain>
    </source>
</reference>
<dbReference type="PANTHER" id="PTHR46825:SF9">
    <property type="entry name" value="BETA-LACTAMASE-RELATED DOMAIN-CONTAINING PROTEIN"/>
    <property type="match status" value="1"/>
</dbReference>
<dbReference type="InterPro" id="IPR012338">
    <property type="entry name" value="Beta-lactam/transpept-like"/>
</dbReference>
<evidence type="ECO:0000313" key="2">
    <source>
        <dbReference type="EMBL" id="PSJ36490.1"/>
    </source>
</evidence>
<dbReference type="InterPro" id="IPR050491">
    <property type="entry name" value="AmpC-like"/>
</dbReference>
<evidence type="ECO:0000313" key="3">
    <source>
        <dbReference type="Proteomes" id="UP000241167"/>
    </source>
</evidence>
<dbReference type="EMBL" id="PXYI01000013">
    <property type="protein sequence ID" value="PSJ36490.1"/>
    <property type="molecule type" value="Genomic_DNA"/>
</dbReference>
<keyword evidence="3" id="KW-1185">Reference proteome</keyword>
<dbReference type="AlphaFoldDB" id="A0A2P7QEU1"/>
<protein>
    <submittedName>
        <fullName evidence="2">Serine hydrolase</fullName>
    </submittedName>
</protein>
<dbReference type="SUPFAM" id="SSF56601">
    <property type="entry name" value="beta-lactamase/transpeptidase-like"/>
    <property type="match status" value="1"/>
</dbReference>
<dbReference type="Pfam" id="PF00144">
    <property type="entry name" value="Beta-lactamase"/>
    <property type="match status" value="1"/>
</dbReference>
<name>A0A2P7QEU1_9SPHN</name>
<dbReference type="GO" id="GO:0016787">
    <property type="term" value="F:hydrolase activity"/>
    <property type="evidence" value="ECO:0007669"/>
    <property type="project" value="UniProtKB-KW"/>
</dbReference>
<dbReference type="PANTHER" id="PTHR46825">
    <property type="entry name" value="D-ALANYL-D-ALANINE-CARBOXYPEPTIDASE/ENDOPEPTIDASE AMPH"/>
    <property type="match status" value="1"/>
</dbReference>
<organism evidence="2 3">
    <name type="scientific">Allosphingosinicella deserti</name>
    <dbReference type="NCBI Taxonomy" id="2116704"/>
    <lineage>
        <taxon>Bacteria</taxon>
        <taxon>Pseudomonadati</taxon>
        <taxon>Pseudomonadota</taxon>
        <taxon>Alphaproteobacteria</taxon>
        <taxon>Sphingomonadales</taxon>
        <taxon>Sphingomonadaceae</taxon>
        <taxon>Allosphingosinicella</taxon>
    </lineage>
</organism>
<keyword evidence="2" id="KW-0378">Hydrolase</keyword>
<proteinExistence type="predicted"/>
<feature type="domain" description="Beta-lactamase-related" evidence="1">
    <location>
        <begin position="158"/>
        <end position="462"/>
    </location>
</feature>
<evidence type="ECO:0000259" key="1">
    <source>
        <dbReference type="Pfam" id="PF00144"/>
    </source>
</evidence>
<dbReference type="Gene3D" id="3.40.710.10">
    <property type="entry name" value="DD-peptidase/beta-lactamase superfamily"/>
    <property type="match status" value="1"/>
</dbReference>